<dbReference type="AlphaFoldDB" id="A0A834W819"/>
<evidence type="ECO:0000313" key="2">
    <source>
        <dbReference type="Proteomes" id="UP000634136"/>
    </source>
</evidence>
<dbReference type="EMBL" id="JAAIUW010000012">
    <property type="protein sequence ID" value="KAF7807394.1"/>
    <property type="molecule type" value="Genomic_DNA"/>
</dbReference>
<reference evidence="1" key="1">
    <citation type="submission" date="2020-09" db="EMBL/GenBank/DDBJ databases">
        <title>Genome-Enabled Discovery of Anthraquinone Biosynthesis in Senna tora.</title>
        <authorList>
            <person name="Kang S.-H."/>
            <person name="Pandey R.P."/>
            <person name="Lee C.-M."/>
            <person name="Sim J.-S."/>
            <person name="Jeong J.-T."/>
            <person name="Choi B.-S."/>
            <person name="Jung M."/>
            <person name="Ginzburg D."/>
            <person name="Zhao K."/>
            <person name="Won S.Y."/>
            <person name="Oh T.-J."/>
            <person name="Yu Y."/>
            <person name="Kim N.-H."/>
            <person name="Lee O.R."/>
            <person name="Lee T.-H."/>
            <person name="Bashyal P."/>
            <person name="Kim T.-S."/>
            <person name="Lee W.-H."/>
            <person name="Kawkins C."/>
            <person name="Kim C.-K."/>
            <person name="Kim J.S."/>
            <person name="Ahn B.O."/>
            <person name="Rhee S.Y."/>
            <person name="Sohng J.K."/>
        </authorList>
    </citation>
    <scope>NUCLEOTIDE SEQUENCE</scope>
    <source>
        <tissue evidence="1">Leaf</tissue>
    </source>
</reference>
<protein>
    <submittedName>
        <fullName evidence="1">Uncharacterized protein</fullName>
    </submittedName>
</protein>
<keyword evidence="2" id="KW-1185">Reference proteome</keyword>
<name>A0A834W819_9FABA</name>
<proteinExistence type="predicted"/>
<organism evidence="1 2">
    <name type="scientific">Senna tora</name>
    <dbReference type="NCBI Taxonomy" id="362788"/>
    <lineage>
        <taxon>Eukaryota</taxon>
        <taxon>Viridiplantae</taxon>
        <taxon>Streptophyta</taxon>
        <taxon>Embryophyta</taxon>
        <taxon>Tracheophyta</taxon>
        <taxon>Spermatophyta</taxon>
        <taxon>Magnoliopsida</taxon>
        <taxon>eudicotyledons</taxon>
        <taxon>Gunneridae</taxon>
        <taxon>Pentapetalae</taxon>
        <taxon>rosids</taxon>
        <taxon>fabids</taxon>
        <taxon>Fabales</taxon>
        <taxon>Fabaceae</taxon>
        <taxon>Caesalpinioideae</taxon>
        <taxon>Cassia clade</taxon>
        <taxon>Senna</taxon>
    </lineage>
</organism>
<gene>
    <name evidence="1" type="ORF">G2W53_039555</name>
</gene>
<accession>A0A834W819</accession>
<comment type="caution">
    <text evidence="1">The sequence shown here is derived from an EMBL/GenBank/DDBJ whole genome shotgun (WGS) entry which is preliminary data.</text>
</comment>
<evidence type="ECO:0000313" key="1">
    <source>
        <dbReference type="EMBL" id="KAF7807394.1"/>
    </source>
</evidence>
<sequence>MPNMMTRLETVTNVGEWML</sequence>
<dbReference type="Proteomes" id="UP000634136">
    <property type="component" value="Unassembled WGS sequence"/>
</dbReference>